<evidence type="ECO:0000256" key="1">
    <source>
        <dbReference type="SAM" id="MobiDB-lite"/>
    </source>
</evidence>
<feature type="region of interest" description="Disordered" evidence="1">
    <location>
        <begin position="144"/>
        <end position="168"/>
    </location>
</feature>
<feature type="compositionally biased region" description="Polar residues" evidence="1">
    <location>
        <begin position="156"/>
        <end position="167"/>
    </location>
</feature>
<sequence length="271" mass="30943">MKKVHNTRSKDRETIALLQMTMPEKKKAETTLSSAISSASTTHSTSSDWMEIMECEIAAIELQRQHEVDNNLMTVFDVKGSENLCDKQLGGTILPDLQISELAAQETIVVDQDVNIERETTLSGLEEAQLNTYTKEAVSTVIEESNQKNDNRSYDQHTLMNNGTKDTMQPMEDDRFIENQETPKPTLWKLNPRILNNPFISKKIVADLRDREATSDWDYYKVQCQSIYRACKPPTAPETRIQKIHKRLTELNNKMARNPQLTDLSIVVAQL</sequence>
<name>A0ABN7VPU2_GIGMA</name>
<accession>A0ABN7VPU2</accession>
<organism evidence="2 3">
    <name type="scientific">Gigaspora margarita</name>
    <dbReference type="NCBI Taxonomy" id="4874"/>
    <lineage>
        <taxon>Eukaryota</taxon>
        <taxon>Fungi</taxon>
        <taxon>Fungi incertae sedis</taxon>
        <taxon>Mucoromycota</taxon>
        <taxon>Glomeromycotina</taxon>
        <taxon>Glomeromycetes</taxon>
        <taxon>Diversisporales</taxon>
        <taxon>Gigasporaceae</taxon>
        <taxon>Gigaspora</taxon>
    </lineage>
</organism>
<dbReference type="EMBL" id="CAJVQB010019351">
    <property type="protein sequence ID" value="CAG8790847.1"/>
    <property type="molecule type" value="Genomic_DNA"/>
</dbReference>
<keyword evidence="3" id="KW-1185">Reference proteome</keyword>
<reference evidence="2 3" key="1">
    <citation type="submission" date="2021-06" db="EMBL/GenBank/DDBJ databases">
        <authorList>
            <person name="Kallberg Y."/>
            <person name="Tangrot J."/>
            <person name="Rosling A."/>
        </authorList>
    </citation>
    <scope>NUCLEOTIDE SEQUENCE [LARGE SCALE GENOMIC DNA]</scope>
    <source>
        <strain evidence="2 3">120-4 pot B 10/14</strain>
    </source>
</reference>
<feature type="compositionally biased region" description="Basic and acidic residues" evidence="1">
    <location>
        <begin position="145"/>
        <end position="155"/>
    </location>
</feature>
<protein>
    <submittedName>
        <fullName evidence="2">741_t:CDS:1</fullName>
    </submittedName>
</protein>
<proteinExistence type="predicted"/>
<gene>
    <name evidence="2" type="ORF">GMARGA_LOCUS21207</name>
</gene>
<evidence type="ECO:0000313" key="2">
    <source>
        <dbReference type="EMBL" id="CAG8790847.1"/>
    </source>
</evidence>
<comment type="caution">
    <text evidence="2">The sequence shown here is derived from an EMBL/GenBank/DDBJ whole genome shotgun (WGS) entry which is preliminary data.</text>
</comment>
<feature type="non-terminal residue" evidence="2">
    <location>
        <position position="271"/>
    </location>
</feature>
<dbReference type="Proteomes" id="UP000789901">
    <property type="component" value="Unassembled WGS sequence"/>
</dbReference>
<evidence type="ECO:0000313" key="3">
    <source>
        <dbReference type="Proteomes" id="UP000789901"/>
    </source>
</evidence>